<protein>
    <submittedName>
        <fullName evidence="1">Uncharacterized protein</fullName>
    </submittedName>
</protein>
<accession>A0A6G0RB71</accession>
<evidence type="ECO:0000313" key="2">
    <source>
        <dbReference type="Proteomes" id="UP000486351"/>
    </source>
</evidence>
<proteinExistence type="predicted"/>
<evidence type="ECO:0000313" key="1">
    <source>
        <dbReference type="EMBL" id="KAE9326628.1"/>
    </source>
</evidence>
<dbReference type="Proteomes" id="UP000486351">
    <property type="component" value="Unassembled WGS sequence"/>
</dbReference>
<sequence>MIHGLKWLHNASAPVIEARNVCFLEAMEVERDANDEKFGFLVLHSLFFSCIFRDAAPGVVDVVLRGIFHTSGELRRWGRACSRVKLRWCRVCGIAVCSKCRVIGFLEVEYAVVADYFMESFWESEPQAEVATLFTIPLQWAGPLKEPIAAFCDWKQHRPGPVAAQNWNSSLN</sequence>
<comment type="caution">
    <text evidence="1">The sequence shown here is derived from an EMBL/GenBank/DDBJ whole genome shotgun (WGS) entry which is preliminary data.</text>
</comment>
<name>A0A6G0RB71_9STRA</name>
<reference evidence="1 2" key="1">
    <citation type="submission" date="2018-09" db="EMBL/GenBank/DDBJ databases">
        <title>Genomic investigation of the strawberry pathogen Phytophthora fragariae indicates pathogenicity is determined by transcriptional variation in three key races.</title>
        <authorList>
            <person name="Adams T.M."/>
            <person name="Armitage A.D."/>
            <person name="Sobczyk M.K."/>
            <person name="Bates H.J."/>
            <person name="Dunwell J.M."/>
            <person name="Nellist C.F."/>
            <person name="Harrison R.J."/>
        </authorList>
    </citation>
    <scope>NUCLEOTIDE SEQUENCE [LARGE SCALE GENOMIC DNA]</scope>
    <source>
        <strain evidence="1 2">NOV-77</strain>
    </source>
</reference>
<organism evidence="1 2">
    <name type="scientific">Phytophthora fragariae</name>
    <dbReference type="NCBI Taxonomy" id="53985"/>
    <lineage>
        <taxon>Eukaryota</taxon>
        <taxon>Sar</taxon>
        <taxon>Stramenopiles</taxon>
        <taxon>Oomycota</taxon>
        <taxon>Peronosporomycetes</taxon>
        <taxon>Peronosporales</taxon>
        <taxon>Peronosporaceae</taxon>
        <taxon>Phytophthora</taxon>
    </lineage>
</organism>
<gene>
    <name evidence="1" type="ORF">PF008_g16597</name>
</gene>
<dbReference type="AlphaFoldDB" id="A0A6G0RB71"/>
<dbReference type="EMBL" id="QXFY01001149">
    <property type="protein sequence ID" value="KAE9326628.1"/>
    <property type="molecule type" value="Genomic_DNA"/>
</dbReference>